<dbReference type="Gene3D" id="1.10.10.10">
    <property type="entry name" value="Winged helix-like DNA-binding domain superfamily/Winged helix DNA-binding domain"/>
    <property type="match status" value="1"/>
</dbReference>
<dbReference type="InterPro" id="IPR041614">
    <property type="entry name" value="DprA_WH"/>
</dbReference>
<feature type="domain" description="Smf/DprA SLOG" evidence="2">
    <location>
        <begin position="77"/>
        <end position="287"/>
    </location>
</feature>
<dbReference type="EMBL" id="DXGA01000045">
    <property type="protein sequence ID" value="HIW93314.1"/>
    <property type="molecule type" value="Genomic_DNA"/>
</dbReference>
<organism evidence="4 5">
    <name type="scientific">Candidatus Flavonifractor merdipullorum</name>
    <dbReference type="NCBI Taxonomy" id="2838590"/>
    <lineage>
        <taxon>Bacteria</taxon>
        <taxon>Bacillati</taxon>
        <taxon>Bacillota</taxon>
        <taxon>Clostridia</taxon>
        <taxon>Eubacteriales</taxon>
        <taxon>Oscillospiraceae</taxon>
        <taxon>Flavonifractor</taxon>
    </lineage>
</organism>
<dbReference type="AlphaFoldDB" id="A0A9D1UMF3"/>
<evidence type="ECO:0000313" key="5">
    <source>
        <dbReference type="Proteomes" id="UP000824192"/>
    </source>
</evidence>
<gene>
    <name evidence="4" type="primary">dprA</name>
    <name evidence="4" type="ORF">H9868_02105</name>
</gene>
<dbReference type="Pfam" id="PF17782">
    <property type="entry name" value="WHD_DprA"/>
    <property type="match status" value="1"/>
</dbReference>
<dbReference type="GO" id="GO:0009294">
    <property type="term" value="P:DNA-mediated transformation"/>
    <property type="evidence" value="ECO:0007669"/>
    <property type="project" value="InterPro"/>
</dbReference>
<evidence type="ECO:0000259" key="2">
    <source>
        <dbReference type="Pfam" id="PF02481"/>
    </source>
</evidence>
<dbReference type="Gene3D" id="3.40.50.450">
    <property type="match status" value="1"/>
</dbReference>
<evidence type="ECO:0000313" key="4">
    <source>
        <dbReference type="EMBL" id="HIW93314.1"/>
    </source>
</evidence>
<reference evidence="4" key="2">
    <citation type="submission" date="2021-04" db="EMBL/GenBank/DDBJ databases">
        <authorList>
            <person name="Gilroy R."/>
        </authorList>
    </citation>
    <scope>NUCLEOTIDE SEQUENCE</scope>
    <source>
        <strain evidence="4">ChiGjej6B6-1540</strain>
    </source>
</reference>
<evidence type="ECO:0000259" key="3">
    <source>
        <dbReference type="Pfam" id="PF17782"/>
    </source>
</evidence>
<dbReference type="PANTHER" id="PTHR43022">
    <property type="entry name" value="PROTEIN SMF"/>
    <property type="match status" value="1"/>
</dbReference>
<dbReference type="PANTHER" id="PTHR43022:SF1">
    <property type="entry name" value="PROTEIN SMF"/>
    <property type="match status" value="1"/>
</dbReference>
<proteinExistence type="inferred from homology"/>
<dbReference type="Proteomes" id="UP000824192">
    <property type="component" value="Unassembled WGS sequence"/>
</dbReference>
<accession>A0A9D1UMF3</accession>
<dbReference type="InterPro" id="IPR057666">
    <property type="entry name" value="DrpA_SLOG"/>
</dbReference>
<dbReference type="SUPFAM" id="SSF102405">
    <property type="entry name" value="MCP/YpsA-like"/>
    <property type="match status" value="1"/>
</dbReference>
<name>A0A9D1UMF3_9FIRM</name>
<feature type="domain" description="DprA winged helix" evidence="3">
    <location>
        <begin position="330"/>
        <end position="383"/>
    </location>
</feature>
<dbReference type="Pfam" id="PF02481">
    <property type="entry name" value="DNA_processg_A"/>
    <property type="match status" value="1"/>
</dbReference>
<comment type="caution">
    <text evidence="4">The sequence shown here is derived from an EMBL/GenBank/DDBJ whole genome shotgun (WGS) entry which is preliminary data.</text>
</comment>
<protein>
    <submittedName>
        <fullName evidence="4">DNA-processing protein DprA</fullName>
    </submittedName>
</protein>
<reference evidence="4" key="1">
    <citation type="journal article" date="2021" name="PeerJ">
        <title>Extensive microbial diversity within the chicken gut microbiome revealed by metagenomics and culture.</title>
        <authorList>
            <person name="Gilroy R."/>
            <person name="Ravi A."/>
            <person name="Getino M."/>
            <person name="Pursley I."/>
            <person name="Horton D.L."/>
            <person name="Alikhan N.F."/>
            <person name="Baker D."/>
            <person name="Gharbi K."/>
            <person name="Hall N."/>
            <person name="Watson M."/>
            <person name="Adriaenssens E.M."/>
            <person name="Foster-Nyarko E."/>
            <person name="Jarju S."/>
            <person name="Secka A."/>
            <person name="Antonio M."/>
            <person name="Oren A."/>
            <person name="Chaudhuri R.R."/>
            <person name="La Ragione R."/>
            <person name="Hildebrand F."/>
            <person name="Pallen M.J."/>
        </authorList>
    </citation>
    <scope>NUCLEOTIDE SEQUENCE</scope>
    <source>
        <strain evidence="4">ChiGjej6B6-1540</strain>
    </source>
</reference>
<dbReference type="InterPro" id="IPR003488">
    <property type="entry name" value="DprA"/>
</dbReference>
<sequence length="394" mass="42811">MATLKYWIWLTTRAGLRPGEAVFLAEHFGGAERVYFADRAEYDLLRLPRLVKESLYDKDLSGTDRILEDCDRENIRLLTMQDAEYPERLRQIRTPPCLLYVKGKPLRVDEAVTVGLVGARQCTDYGRRMAKELADGLARAGVVLVSGVAQGIDAAGVRSALRAGGRVISVLGGGTDVVWPQSSADLFADVGVAGTLVTEYPPGTPTLGGHFPVRNRIIAGLSMGVVVVEAGRRSGALITARHALEENRDVFAVPGPADAGCSQGTNALIQGSGAKMVCKAADILEEYQDIYPNRLTLAARPDPARVLEETDKRIDKNRESAYSTQETCTKEVSQEQRILLEALGNETLCPDELVERTGWPARQVLSELTMLQVEGFVTPAGGNRFRASRTIGKA</sequence>
<dbReference type="NCBIfam" id="TIGR00732">
    <property type="entry name" value="dprA"/>
    <property type="match status" value="1"/>
</dbReference>
<evidence type="ECO:0000256" key="1">
    <source>
        <dbReference type="ARBA" id="ARBA00006525"/>
    </source>
</evidence>
<comment type="similarity">
    <text evidence="1">Belongs to the DprA/Smf family.</text>
</comment>
<dbReference type="InterPro" id="IPR036388">
    <property type="entry name" value="WH-like_DNA-bd_sf"/>
</dbReference>